<proteinExistence type="predicted"/>
<evidence type="ECO:0000313" key="1">
    <source>
        <dbReference type="EMBL" id="EKD01323.1"/>
    </source>
</evidence>
<dbReference type="Proteomes" id="UP000006757">
    <property type="component" value="Unassembled WGS sequence"/>
</dbReference>
<name>K1VWW6_TRIAC</name>
<comment type="caution">
    <text evidence="1">The sequence shown here is derived from an EMBL/GenBank/DDBJ whole genome shotgun (WGS) entry which is preliminary data.</text>
</comment>
<protein>
    <submittedName>
        <fullName evidence="1">Uncharacterized protein</fullName>
    </submittedName>
</protein>
<accession>K1VWW6</accession>
<evidence type="ECO:0000313" key="2">
    <source>
        <dbReference type="Proteomes" id="UP000006757"/>
    </source>
</evidence>
<dbReference type="HOGENOM" id="CLU_2559922_0_0_1"/>
<organism evidence="1 2">
    <name type="scientific">Trichosporon asahii var. asahii (strain CBS 8904)</name>
    <name type="common">Yeast</name>
    <dbReference type="NCBI Taxonomy" id="1220162"/>
    <lineage>
        <taxon>Eukaryota</taxon>
        <taxon>Fungi</taxon>
        <taxon>Dikarya</taxon>
        <taxon>Basidiomycota</taxon>
        <taxon>Agaricomycotina</taxon>
        <taxon>Tremellomycetes</taxon>
        <taxon>Trichosporonales</taxon>
        <taxon>Trichosporonaceae</taxon>
        <taxon>Trichosporon</taxon>
    </lineage>
</organism>
<sequence length="82" mass="8893">MASHIVPRDPEQPRKVGLQAVLGRPGLNGLPSADTVTGASAAAELLEIPHERPVAVTRLVAARFDVVSVLADEEEVEEDRWW</sequence>
<dbReference type="AlphaFoldDB" id="K1VWW6"/>
<reference evidence="1 2" key="1">
    <citation type="journal article" date="2012" name="Eukaryot. Cell">
        <title>Genome sequence of the Trichosporon asahii environmental strain CBS 8904.</title>
        <authorList>
            <person name="Yang R.Y."/>
            <person name="Li H.T."/>
            <person name="Zhu H."/>
            <person name="Zhou G.P."/>
            <person name="Wang M."/>
            <person name="Wang L."/>
        </authorList>
    </citation>
    <scope>NUCLEOTIDE SEQUENCE [LARGE SCALE GENOMIC DNA]</scope>
    <source>
        <strain evidence="1 2">CBS 8904</strain>
    </source>
</reference>
<gene>
    <name evidence="1" type="ORF">A1Q2_04401</name>
</gene>
<dbReference type="EMBL" id="AMBO01000321">
    <property type="protein sequence ID" value="EKD01323.1"/>
    <property type="molecule type" value="Genomic_DNA"/>
</dbReference>
<dbReference type="InParanoid" id="K1VWW6"/>
<keyword evidence="2" id="KW-1185">Reference proteome</keyword>